<name>W5YB03_9CORY</name>
<organism evidence="6 7">
    <name type="scientific">Corynebacterium vitaeruminis DSM 20294</name>
    <dbReference type="NCBI Taxonomy" id="1224164"/>
    <lineage>
        <taxon>Bacteria</taxon>
        <taxon>Bacillati</taxon>
        <taxon>Actinomycetota</taxon>
        <taxon>Actinomycetes</taxon>
        <taxon>Mycobacteriales</taxon>
        <taxon>Corynebacteriaceae</taxon>
        <taxon>Corynebacterium</taxon>
    </lineage>
</organism>
<evidence type="ECO:0000256" key="4">
    <source>
        <dbReference type="SAM" id="SignalP"/>
    </source>
</evidence>
<dbReference type="eggNOG" id="COG4521">
    <property type="taxonomic scope" value="Bacteria"/>
</dbReference>
<keyword evidence="7" id="KW-1185">Reference proteome</keyword>
<dbReference type="GO" id="GO:0042918">
    <property type="term" value="P:alkanesulfonate transmembrane transport"/>
    <property type="evidence" value="ECO:0007669"/>
    <property type="project" value="TreeGrafter"/>
</dbReference>
<dbReference type="RefSeq" id="WP_025253708.1">
    <property type="nucleotide sequence ID" value="NZ_CP004353.1"/>
</dbReference>
<evidence type="ECO:0000256" key="2">
    <source>
        <dbReference type="ARBA" id="ARBA00010742"/>
    </source>
</evidence>
<dbReference type="PROSITE" id="PS51257">
    <property type="entry name" value="PROKAR_LIPOPROTEIN"/>
    <property type="match status" value="1"/>
</dbReference>
<proteinExistence type="inferred from homology"/>
<dbReference type="STRING" id="1224164.B843_11735"/>
<protein>
    <submittedName>
        <fullName evidence="6">Glycine betaine ABC transporter substrate-binding protein</fullName>
    </submittedName>
</protein>
<dbReference type="KEGG" id="cvt:B843_11735"/>
<gene>
    <name evidence="6" type="ORF">B843_11735</name>
</gene>
<evidence type="ECO:0000259" key="5">
    <source>
        <dbReference type="Pfam" id="PF09084"/>
    </source>
</evidence>
<dbReference type="PANTHER" id="PTHR30024">
    <property type="entry name" value="ALIPHATIC SULFONATES-BINDING PROTEIN-RELATED"/>
    <property type="match status" value="1"/>
</dbReference>
<feature type="signal peptide" evidence="4">
    <location>
        <begin position="1"/>
        <end position="26"/>
    </location>
</feature>
<feature type="chain" id="PRO_5039206220" evidence="4">
    <location>
        <begin position="27"/>
        <end position="355"/>
    </location>
</feature>
<dbReference type="HOGENOM" id="CLU_028871_3_1_11"/>
<accession>W5YB03</accession>
<dbReference type="PATRIC" id="fig|1224164.3.peg.2364"/>
<evidence type="ECO:0000256" key="1">
    <source>
        <dbReference type="ARBA" id="ARBA00004418"/>
    </source>
</evidence>
<evidence type="ECO:0000313" key="6">
    <source>
        <dbReference type="EMBL" id="AHI23723.1"/>
    </source>
</evidence>
<feature type="domain" description="SsuA/THI5-like" evidence="5">
    <location>
        <begin position="96"/>
        <end position="280"/>
    </location>
</feature>
<comment type="subcellular location">
    <subcellularLocation>
        <location evidence="1">Periplasm</location>
    </subcellularLocation>
</comment>
<evidence type="ECO:0000256" key="3">
    <source>
        <dbReference type="ARBA" id="ARBA00022729"/>
    </source>
</evidence>
<dbReference type="PANTHER" id="PTHR30024:SF47">
    <property type="entry name" value="TAURINE-BINDING PERIPLASMIC PROTEIN"/>
    <property type="match status" value="1"/>
</dbReference>
<dbReference type="GO" id="GO:0042597">
    <property type="term" value="C:periplasmic space"/>
    <property type="evidence" value="ECO:0007669"/>
    <property type="project" value="UniProtKB-SubCell"/>
</dbReference>
<dbReference type="Gene3D" id="3.40.190.10">
    <property type="entry name" value="Periplasmic binding protein-like II"/>
    <property type="match status" value="2"/>
</dbReference>
<dbReference type="Proteomes" id="UP000019222">
    <property type="component" value="Chromosome"/>
</dbReference>
<dbReference type="Pfam" id="PF09084">
    <property type="entry name" value="NMT1"/>
    <property type="match status" value="1"/>
</dbReference>
<dbReference type="SUPFAM" id="SSF53850">
    <property type="entry name" value="Periplasmic binding protein-like II"/>
    <property type="match status" value="1"/>
</dbReference>
<evidence type="ECO:0000313" key="7">
    <source>
        <dbReference type="Proteomes" id="UP000019222"/>
    </source>
</evidence>
<dbReference type="InterPro" id="IPR015168">
    <property type="entry name" value="SsuA/THI5"/>
</dbReference>
<dbReference type="EMBL" id="CP004353">
    <property type="protein sequence ID" value="AHI23723.1"/>
    <property type="molecule type" value="Genomic_DNA"/>
</dbReference>
<dbReference type="AlphaFoldDB" id="W5YB03"/>
<comment type="similarity">
    <text evidence="2">Belongs to the bacterial solute-binding protein SsuA/TauA family.</text>
</comment>
<sequence>MKETRILKLGTAASIAVAGVSLTACVGPPANQLAEKWGMIEATTTECPVAVDESVTGDVTLGWQAIPNGDLIVYQQGLLESCMPNAHITWQRFDGGGDVIQSFGAGDIDLATLGSAGVAKALSKPLSFDARVTWALDVIGTSESLVARDPQDTTLQSLRGKKIAVPSASTSHYSLLQALKQAGMSDTDVQLVFMAPDKILAGWQSGDIDAAWIWDPTLSQLKESGVVVTSSAETAKAGAPTYDLSMARSDFVSDNPGFMNKWVELENYAAKMISDSPDEAAPIIAEALGTDADQVKIQLEGYQYPQAAEQDSENLLGGKLGEQLYDAAGFLKSVGQIDAVSDKDIYLNAPVTDYS</sequence>
<reference evidence="6 7" key="1">
    <citation type="submission" date="2013-02" db="EMBL/GenBank/DDBJ databases">
        <title>The complete genome sequence of Corynebacterium vitaeruminis DSM 20294.</title>
        <authorList>
            <person name="Ruckert C."/>
            <person name="Albersmeier A."/>
            <person name="Kalinowski J."/>
        </authorList>
    </citation>
    <scope>NUCLEOTIDE SEQUENCE [LARGE SCALE GENOMIC DNA]</scope>
    <source>
        <strain evidence="7">ATCC 10234</strain>
    </source>
</reference>
<keyword evidence="3 4" id="KW-0732">Signal</keyword>